<evidence type="ECO:0000313" key="1">
    <source>
        <dbReference type="EMBL" id="CAG6461894.1"/>
    </source>
</evidence>
<dbReference type="EMBL" id="HBUE01043974">
    <property type="protein sequence ID" value="CAG6461894.1"/>
    <property type="molecule type" value="Transcribed_RNA"/>
</dbReference>
<dbReference type="AlphaFoldDB" id="A0A8D8F9I2"/>
<sequence length="115" mass="13264">MVMDSIRRSRSFPEVTTPTAVEVTPDHRDRTVEVATEETPMDREVREVTEPEVMDMDKVVVDTVAETRDTAVELIRVAKILKVRALEVRDLMMVRTKGLVEARFLRVPELVRDRT</sequence>
<organism evidence="1">
    <name type="scientific">Culex pipiens</name>
    <name type="common">House mosquito</name>
    <dbReference type="NCBI Taxonomy" id="7175"/>
    <lineage>
        <taxon>Eukaryota</taxon>
        <taxon>Metazoa</taxon>
        <taxon>Ecdysozoa</taxon>
        <taxon>Arthropoda</taxon>
        <taxon>Hexapoda</taxon>
        <taxon>Insecta</taxon>
        <taxon>Pterygota</taxon>
        <taxon>Neoptera</taxon>
        <taxon>Endopterygota</taxon>
        <taxon>Diptera</taxon>
        <taxon>Nematocera</taxon>
        <taxon>Culicoidea</taxon>
        <taxon>Culicidae</taxon>
        <taxon>Culicinae</taxon>
        <taxon>Culicini</taxon>
        <taxon>Culex</taxon>
        <taxon>Culex</taxon>
    </lineage>
</organism>
<dbReference type="EMBL" id="HBUE01209764">
    <property type="protein sequence ID" value="CAG6533846.1"/>
    <property type="molecule type" value="Transcribed_RNA"/>
</dbReference>
<accession>A0A8D8F9I2</accession>
<dbReference type="EMBL" id="HBUE01043969">
    <property type="protein sequence ID" value="CAG6461881.1"/>
    <property type="molecule type" value="Transcribed_RNA"/>
</dbReference>
<dbReference type="EMBL" id="HBUE01043973">
    <property type="protein sequence ID" value="CAG6461891.1"/>
    <property type="molecule type" value="Transcribed_RNA"/>
</dbReference>
<dbReference type="EMBL" id="HBUE01043970">
    <property type="protein sequence ID" value="CAG6461884.1"/>
    <property type="molecule type" value="Transcribed_RNA"/>
</dbReference>
<reference evidence="1" key="1">
    <citation type="submission" date="2021-05" db="EMBL/GenBank/DDBJ databases">
        <authorList>
            <person name="Alioto T."/>
            <person name="Alioto T."/>
            <person name="Gomez Garrido J."/>
        </authorList>
    </citation>
    <scope>NUCLEOTIDE SEQUENCE</scope>
</reference>
<dbReference type="EMBL" id="HBUE01316174">
    <property type="protein sequence ID" value="CAG6585746.1"/>
    <property type="molecule type" value="Transcribed_RNA"/>
</dbReference>
<dbReference type="EMBL" id="HBUE01043971">
    <property type="protein sequence ID" value="CAG6461887.1"/>
    <property type="molecule type" value="Transcribed_RNA"/>
</dbReference>
<proteinExistence type="predicted"/>
<name>A0A8D8F9I2_CULPI</name>
<dbReference type="EMBL" id="HBUE01043975">
    <property type="protein sequence ID" value="CAG6461897.1"/>
    <property type="molecule type" value="Transcribed_RNA"/>
</dbReference>
<protein>
    <submittedName>
        <fullName evidence="1">(northern house mosquito) hypothetical protein</fullName>
    </submittedName>
</protein>